<sequence length="375" mass="41304">MENTQSREKREIAEEEEGDNDEEAKTKKTTMTPWEQHSAVISIPRFDYNAPSSLLRRSHSGFLITCTIKREKSATKEAMCLLEKFCGAFAARESTKLELADAKLTAKRRKVCPEESDQEGADGDESGQITDQCCKEDGKLSEDVSSQTKEDIGANKSSALSLVKLTGSGLLLFTFPHEDSTDTIQIVSDIIDSLGSADSSSPQWCHRIFPIQATCSLNEPDLRTVVQKLVLKFVKDKQSTLASPIKFAVGYNRRGLEEMELKNSKDKPDGSDLLPLLDRRKCFEVVAAAVKDAISDSVVDLKNPEISVLVELLPLAAIPSGSLVAAVSVLPPKMVTTKPRLCVKVLVPQAKSKNNMNRQVKHISILQHESPRRHG</sequence>
<dbReference type="Pfam" id="PF02926">
    <property type="entry name" value="THUMP"/>
    <property type="match status" value="1"/>
</dbReference>
<protein>
    <recommendedName>
        <fullName evidence="2">THUMP domain-containing protein</fullName>
    </recommendedName>
</protein>
<organism evidence="3">
    <name type="scientific">Eucalyptus grandis</name>
    <name type="common">Flooded gum</name>
    <dbReference type="NCBI Taxonomy" id="71139"/>
    <lineage>
        <taxon>Eukaryota</taxon>
        <taxon>Viridiplantae</taxon>
        <taxon>Streptophyta</taxon>
        <taxon>Embryophyta</taxon>
        <taxon>Tracheophyta</taxon>
        <taxon>Spermatophyta</taxon>
        <taxon>Magnoliopsida</taxon>
        <taxon>eudicotyledons</taxon>
        <taxon>Gunneridae</taxon>
        <taxon>Pentapetalae</taxon>
        <taxon>rosids</taxon>
        <taxon>malvids</taxon>
        <taxon>Myrtales</taxon>
        <taxon>Myrtaceae</taxon>
        <taxon>Myrtoideae</taxon>
        <taxon>Eucalypteae</taxon>
        <taxon>Eucalyptus</taxon>
    </lineage>
</organism>
<dbReference type="PANTHER" id="PTHR13452">
    <property type="entry name" value="THUMP DOMAIN CONTAINING PROTEIN 1-RELATED"/>
    <property type="match status" value="1"/>
</dbReference>
<evidence type="ECO:0000256" key="1">
    <source>
        <dbReference type="SAM" id="MobiDB-lite"/>
    </source>
</evidence>
<evidence type="ECO:0000313" key="3">
    <source>
        <dbReference type="EMBL" id="KCW64429.1"/>
    </source>
</evidence>
<dbReference type="AlphaFoldDB" id="A0A059BEJ5"/>
<feature type="region of interest" description="Disordered" evidence="1">
    <location>
        <begin position="108"/>
        <end position="129"/>
    </location>
</feature>
<dbReference type="InParanoid" id="A0A059BEJ5"/>
<dbReference type="SUPFAM" id="SSF143437">
    <property type="entry name" value="THUMP domain-like"/>
    <property type="match status" value="1"/>
</dbReference>
<name>A0A059BEJ5_EUCGR</name>
<feature type="region of interest" description="Disordered" evidence="1">
    <location>
        <begin position="1"/>
        <end position="33"/>
    </location>
</feature>
<accession>A0A059BEJ5</accession>
<dbReference type="EMBL" id="KK198759">
    <property type="protein sequence ID" value="KCW64429.1"/>
    <property type="molecule type" value="Genomic_DNA"/>
</dbReference>
<dbReference type="Gramene" id="KCW64429">
    <property type="protein sequence ID" value="KCW64429"/>
    <property type="gene ID" value="EUGRSUZ_G02045"/>
</dbReference>
<dbReference type="FunCoup" id="A0A059BEJ5">
    <property type="interactions" value="342"/>
</dbReference>
<feature type="domain" description="THUMP" evidence="2">
    <location>
        <begin position="218"/>
        <end position="313"/>
    </location>
</feature>
<dbReference type="GO" id="GO:0006400">
    <property type="term" value="P:tRNA modification"/>
    <property type="evidence" value="ECO:0000318"/>
    <property type="project" value="GO_Central"/>
</dbReference>
<dbReference type="OMA" id="QPIKFAV"/>
<evidence type="ECO:0000259" key="2">
    <source>
        <dbReference type="Pfam" id="PF02926"/>
    </source>
</evidence>
<dbReference type="GO" id="GO:0003723">
    <property type="term" value="F:RNA binding"/>
    <property type="evidence" value="ECO:0000318"/>
    <property type="project" value="GO_Central"/>
</dbReference>
<reference evidence="3" key="1">
    <citation type="submission" date="2013-07" db="EMBL/GenBank/DDBJ databases">
        <title>The genome of Eucalyptus grandis.</title>
        <authorList>
            <person name="Schmutz J."/>
            <person name="Hayes R."/>
            <person name="Myburg A."/>
            <person name="Tuskan G."/>
            <person name="Grattapaglia D."/>
            <person name="Rokhsar D.S."/>
        </authorList>
    </citation>
    <scope>NUCLEOTIDE SEQUENCE</scope>
    <source>
        <tissue evidence="3">Leaf extractions</tissue>
    </source>
</reference>
<dbReference type="InterPro" id="IPR040183">
    <property type="entry name" value="THUMPD1-like"/>
</dbReference>
<gene>
    <name evidence="3" type="ORF">EUGRSUZ_G02045</name>
</gene>
<proteinExistence type="predicted"/>
<feature type="compositionally biased region" description="Acidic residues" evidence="1">
    <location>
        <begin position="114"/>
        <end position="125"/>
    </location>
</feature>
<feature type="compositionally biased region" description="Basic and acidic residues" evidence="1">
    <location>
        <begin position="1"/>
        <end position="12"/>
    </location>
</feature>
<feature type="compositionally biased region" description="Acidic residues" evidence="1">
    <location>
        <begin position="13"/>
        <end position="22"/>
    </location>
</feature>
<dbReference type="InterPro" id="IPR004114">
    <property type="entry name" value="THUMP_dom"/>
</dbReference>
<dbReference type="PANTHER" id="PTHR13452:SF13">
    <property type="entry name" value="OS02G0672400 PROTEIN"/>
    <property type="match status" value="1"/>
</dbReference>
<dbReference type="CDD" id="cd11717">
    <property type="entry name" value="THUMP_THUMPD1_like"/>
    <property type="match status" value="1"/>
</dbReference>